<keyword evidence="6" id="KW-0804">Transcription</keyword>
<evidence type="ECO:0000313" key="8">
    <source>
        <dbReference type="EMBL" id="KJV07286.1"/>
    </source>
</evidence>
<sequence>MLLADGQFHSGTDLAKRLTISRAAVWKHVQALIALGLNFSAVTGKGYRLERGLELLSEPAILSNMSLFARAHLAALELHSQLDSTNRYLLAAASAKAPSGTVCMAEYQTAGRGRRGRQWVSPFGSNIYLSLLWHFQLGYAGAAGLSLAIGVAVIRALSALNITGVGLKWPNDIYCQGKKLGGILIEMAGESDGPCVSVVGLGLNCFLSESYAQTIEQPWTDLSKITGGQFVGRNRLAAGLISHLLSVLAEFEGCGIRHYIDEWRRYDVMHNRHAQLMIAEQAYTGIIRGIDDNGLLLFEHHDGRIQAYASGEVSFSGRDG</sequence>
<comment type="similarity">
    <text evidence="6">Belongs to the biotin--protein ligase family.</text>
</comment>
<dbReference type="EMBL" id="LAJX01000049">
    <property type="protein sequence ID" value="KJV07286.1"/>
    <property type="molecule type" value="Genomic_DNA"/>
</dbReference>
<dbReference type="Pfam" id="PF03099">
    <property type="entry name" value="BPL_LplA_LipB"/>
    <property type="match status" value="1"/>
</dbReference>
<dbReference type="InterPro" id="IPR004143">
    <property type="entry name" value="BPL_LPL_catalytic"/>
</dbReference>
<gene>
    <name evidence="6" type="primary">birA</name>
    <name evidence="8" type="ORF">VZ94_05915</name>
</gene>
<dbReference type="PROSITE" id="PS51733">
    <property type="entry name" value="BPL_LPL_CATALYTIC"/>
    <property type="match status" value="1"/>
</dbReference>
<dbReference type="EC" id="6.3.4.15" evidence="6"/>
<evidence type="ECO:0000259" key="7">
    <source>
        <dbReference type="PROSITE" id="PS51733"/>
    </source>
</evidence>
<evidence type="ECO:0000256" key="4">
    <source>
        <dbReference type="ARBA" id="ARBA00023267"/>
    </source>
</evidence>
<dbReference type="InterPro" id="IPR004408">
    <property type="entry name" value="Biotin_CoA_COase_ligase"/>
</dbReference>
<feature type="domain" description="BPL/LPL catalytic" evidence="7">
    <location>
        <begin position="61"/>
        <end position="252"/>
    </location>
</feature>
<dbReference type="SUPFAM" id="SSF50037">
    <property type="entry name" value="C-terminal domain of transcriptional repressors"/>
    <property type="match status" value="1"/>
</dbReference>
<dbReference type="InterPro" id="IPR030855">
    <property type="entry name" value="Bifunct_BirA"/>
</dbReference>
<dbReference type="NCBIfam" id="NF008847">
    <property type="entry name" value="PRK11886.1-2"/>
    <property type="match status" value="1"/>
</dbReference>
<dbReference type="PANTHER" id="PTHR12835">
    <property type="entry name" value="BIOTIN PROTEIN LIGASE"/>
    <property type="match status" value="1"/>
</dbReference>
<evidence type="ECO:0000256" key="6">
    <source>
        <dbReference type="HAMAP-Rule" id="MF_00978"/>
    </source>
</evidence>
<dbReference type="Pfam" id="PF08279">
    <property type="entry name" value="HTH_11"/>
    <property type="match status" value="1"/>
</dbReference>
<proteinExistence type="inferred from homology"/>
<keyword evidence="4 6" id="KW-0092">Biotin</keyword>
<feature type="DNA-binding region" description="H-T-H motif" evidence="6">
    <location>
        <begin position="11"/>
        <end position="30"/>
    </location>
</feature>
<feature type="binding site" evidence="6">
    <location>
        <position position="179"/>
    </location>
    <ligand>
        <name>biotin</name>
        <dbReference type="ChEBI" id="CHEBI:57586"/>
    </ligand>
</feature>
<dbReference type="Gene3D" id="1.10.10.10">
    <property type="entry name" value="Winged helix-like DNA-binding domain superfamily/Winged helix DNA-binding domain"/>
    <property type="match status" value="1"/>
</dbReference>
<feature type="binding site" evidence="6">
    <location>
        <position position="108"/>
    </location>
    <ligand>
        <name>biotin</name>
        <dbReference type="ChEBI" id="CHEBI:57586"/>
    </ligand>
</feature>
<dbReference type="InterPro" id="IPR003142">
    <property type="entry name" value="BPL_C"/>
</dbReference>
<evidence type="ECO:0000256" key="5">
    <source>
        <dbReference type="ARBA" id="ARBA00047846"/>
    </source>
</evidence>
<keyword evidence="2 6" id="KW-0547">Nucleotide-binding</keyword>
<dbReference type="Gene3D" id="3.30.930.10">
    <property type="entry name" value="Bira Bifunctional Protein, Domain 2"/>
    <property type="match status" value="1"/>
</dbReference>
<evidence type="ECO:0000256" key="1">
    <source>
        <dbReference type="ARBA" id="ARBA00022598"/>
    </source>
</evidence>
<dbReference type="Pfam" id="PF02237">
    <property type="entry name" value="BPL_C"/>
    <property type="match status" value="1"/>
</dbReference>
<dbReference type="GO" id="GO:0005524">
    <property type="term" value="F:ATP binding"/>
    <property type="evidence" value="ECO:0007669"/>
    <property type="project" value="UniProtKB-UniRule"/>
</dbReference>
<protein>
    <recommendedName>
        <fullName evidence="6">Bifunctional ligase/repressor BirA</fullName>
    </recommendedName>
    <alternativeName>
        <fullName evidence="6">Biotin operon repressor</fullName>
    </alternativeName>
    <alternativeName>
        <fullName evidence="6">Biotin--[acetyl-CoA-carboxylase] ligase</fullName>
        <ecNumber evidence="6">6.3.4.15</ecNumber>
    </alternativeName>
    <alternativeName>
        <fullName evidence="6">Biotin--protein ligase</fullName>
    </alternativeName>
    <alternativeName>
        <fullName evidence="6">Biotin-[acetyl-CoA carboxylase] synthetase</fullName>
    </alternativeName>
</protein>
<keyword evidence="1 6" id="KW-0436">Ligase</keyword>
<reference evidence="9" key="1">
    <citation type="submission" date="2015-03" db="EMBL/GenBank/DDBJ databases">
        <title>Draft genome sequence of a novel methanotroph (Sn10-6) isolated from flooded ricefield rhizosphere in India.</title>
        <authorList>
            <person name="Pandit P.S."/>
            <person name="Pore S.D."/>
            <person name="Arora P."/>
            <person name="Kapse N.G."/>
            <person name="Dhakephalkar P.K."/>
            <person name="Rahalkar M.C."/>
        </authorList>
    </citation>
    <scope>NUCLEOTIDE SEQUENCE [LARGE SCALE GENOMIC DNA]</scope>
    <source>
        <strain evidence="9">Sn10-6</strain>
    </source>
</reference>
<dbReference type="GO" id="GO:0005737">
    <property type="term" value="C:cytoplasm"/>
    <property type="evidence" value="ECO:0007669"/>
    <property type="project" value="TreeGrafter"/>
</dbReference>
<comment type="catalytic activity">
    <reaction evidence="5 6">
        <text>biotin + L-lysyl-[protein] + ATP = N(6)-biotinyl-L-lysyl-[protein] + AMP + diphosphate + H(+)</text>
        <dbReference type="Rhea" id="RHEA:11756"/>
        <dbReference type="Rhea" id="RHEA-COMP:9752"/>
        <dbReference type="Rhea" id="RHEA-COMP:10505"/>
        <dbReference type="ChEBI" id="CHEBI:15378"/>
        <dbReference type="ChEBI" id="CHEBI:29969"/>
        <dbReference type="ChEBI" id="CHEBI:30616"/>
        <dbReference type="ChEBI" id="CHEBI:33019"/>
        <dbReference type="ChEBI" id="CHEBI:57586"/>
        <dbReference type="ChEBI" id="CHEBI:83144"/>
        <dbReference type="ChEBI" id="CHEBI:456215"/>
        <dbReference type="EC" id="6.3.4.15"/>
    </reaction>
</comment>
<dbReference type="AlphaFoldDB" id="A0A0F3IKP3"/>
<keyword evidence="3 6" id="KW-0067">ATP-binding</keyword>
<evidence type="ECO:0000313" key="9">
    <source>
        <dbReference type="Proteomes" id="UP000033684"/>
    </source>
</evidence>
<evidence type="ECO:0000256" key="2">
    <source>
        <dbReference type="ARBA" id="ARBA00022741"/>
    </source>
</evidence>
<keyword evidence="9" id="KW-1185">Reference proteome</keyword>
<keyword evidence="6" id="KW-0678">Repressor</keyword>
<dbReference type="PANTHER" id="PTHR12835:SF5">
    <property type="entry name" value="BIOTIN--PROTEIN LIGASE"/>
    <property type="match status" value="1"/>
</dbReference>
<dbReference type="Gene3D" id="2.30.30.100">
    <property type="match status" value="1"/>
</dbReference>
<dbReference type="GO" id="GO:0003677">
    <property type="term" value="F:DNA binding"/>
    <property type="evidence" value="ECO:0007669"/>
    <property type="project" value="UniProtKB-UniRule"/>
</dbReference>
<evidence type="ECO:0000256" key="3">
    <source>
        <dbReference type="ARBA" id="ARBA00022840"/>
    </source>
</evidence>
<dbReference type="InterPro" id="IPR036390">
    <property type="entry name" value="WH_DNA-bd_sf"/>
</dbReference>
<comment type="function">
    <text evidence="6">Acts both as a biotin--[acetyl-CoA-carboxylase] ligase and a biotin-operon repressor. In the presence of ATP, BirA activates biotin to form the BirA-biotinyl-5'-adenylate (BirA-bio-5'-AMP or holoBirA) complex. HoloBirA can either transfer the biotinyl moiety to the biotin carboxyl carrier protein (BCCP) subunit of acetyl-CoA carboxylase, or bind to the biotin operator site and inhibit transcription of the operon.</text>
</comment>
<accession>A0A0F3IKP3</accession>
<dbReference type="SUPFAM" id="SSF46785">
    <property type="entry name" value="Winged helix' DNA-binding domain"/>
    <property type="match status" value="1"/>
</dbReference>
<dbReference type="HAMAP" id="MF_00978">
    <property type="entry name" value="Bifunct_BirA"/>
    <property type="match status" value="1"/>
</dbReference>
<dbReference type="InterPro" id="IPR045864">
    <property type="entry name" value="aa-tRNA-synth_II/BPL/LPL"/>
</dbReference>
<keyword evidence="6" id="KW-0238">DNA-binding</keyword>
<feature type="binding site" evidence="6">
    <location>
        <begin position="84"/>
        <end position="86"/>
    </location>
    <ligand>
        <name>biotin</name>
        <dbReference type="ChEBI" id="CHEBI:57586"/>
    </ligand>
</feature>
<dbReference type="CDD" id="cd16442">
    <property type="entry name" value="BPL"/>
    <property type="match status" value="1"/>
</dbReference>
<dbReference type="Proteomes" id="UP000033684">
    <property type="component" value="Unassembled WGS sequence"/>
</dbReference>
<comment type="caution">
    <text evidence="8">The sequence shown here is derived from an EMBL/GenBank/DDBJ whole genome shotgun (WGS) entry which is preliminary data.</text>
</comment>
<dbReference type="GO" id="GO:0006355">
    <property type="term" value="P:regulation of DNA-templated transcription"/>
    <property type="evidence" value="ECO:0007669"/>
    <property type="project" value="UniProtKB-UniRule"/>
</dbReference>
<dbReference type="PATRIC" id="fig|1632867.3.peg.4561"/>
<feature type="binding site" evidence="6">
    <location>
        <begin position="112"/>
        <end position="114"/>
    </location>
    <ligand>
        <name>biotin</name>
        <dbReference type="ChEBI" id="CHEBI:57586"/>
    </ligand>
</feature>
<name>A0A0F3IKP3_9GAMM</name>
<dbReference type="SUPFAM" id="SSF55681">
    <property type="entry name" value="Class II aaRS and biotin synthetases"/>
    <property type="match status" value="1"/>
</dbReference>
<reference evidence="8 9" key="2">
    <citation type="journal article" date="2016" name="Microb. Ecol.">
        <title>Genome Characteristics of a Novel Type I Methanotroph (Sn10-6) Isolated from a Flooded Indian Rice Field.</title>
        <authorList>
            <person name="Rahalkar M.C."/>
            <person name="Pandit P.S."/>
            <person name="Dhakephalkar P.K."/>
            <person name="Pore S."/>
            <person name="Arora P."/>
            <person name="Kapse N."/>
        </authorList>
    </citation>
    <scope>NUCLEOTIDE SEQUENCE [LARGE SCALE GENOMIC DNA]</scope>
    <source>
        <strain evidence="8 9">Sn10-6</strain>
    </source>
</reference>
<dbReference type="InterPro" id="IPR008988">
    <property type="entry name" value="Transcriptional_repressor_C"/>
</dbReference>
<dbReference type="NCBIfam" id="TIGR00121">
    <property type="entry name" value="birA_ligase"/>
    <property type="match status" value="1"/>
</dbReference>
<dbReference type="InterPro" id="IPR013196">
    <property type="entry name" value="HTH_11"/>
</dbReference>
<dbReference type="InterPro" id="IPR036388">
    <property type="entry name" value="WH-like_DNA-bd_sf"/>
</dbReference>
<organism evidence="8 9">
    <name type="scientific">Methylocucumis oryzae</name>
    <dbReference type="NCBI Taxonomy" id="1632867"/>
    <lineage>
        <taxon>Bacteria</taxon>
        <taxon>Pseudomonadati</taxon>
        <taxon>Pseudomonadota</taxon>
        <taxon>Gammaproteobacteria</taxon>
        <taxon>Methylococcales</taxon>
        <taxon>Methylococcaceae</taxon>
        <taxon>Methylocucumis</taxon>
    </lineage>
</organism>
<dbReference type="GO" id="GO:0004077">
    <property type="term" value="F:biotin--[biotin carboxyl-carrier protein] ligase activity"/>
    <property type="evidence" value="ECO:0007669"/>
    <property type="project" value="UniProtKB-UniRule"/>
</dbReference>
<keyword evidence="6" id="KW-0805">Transcription regulation</keyword>